<accession>A0A0H4V860</accession>
<gene>
    <name evidence="2" type="ORF">CP97_00020</name>
</gene>
<protein>
    <recommendedName>
        <fullName evidence="1">AB hydrolase-1 domain-containing protein</fullName>
    </recommendedName>
</protein>
<dbReference type="InterPro" id="IPR000073">
    <property type="entry name" value="AB_hydrolase_1"/>
</dbReference>
<keyword evidence="3" id="KW-1185">Reference proteome</keyword>
<dbReference type="InterPro" id="IPR050228">
    <property type="entry name" value="Carboxylesterase_BioH"/>
</dbReference>
<dbReference type="SUPFAM" id="SSF53474">
    <property type="entry name" value="alpha/beta-Hydrolases"/>
    <property type="match status" value="1"/>
</dbReference>
<dbReference type="PANTHER" id="PTHR43194:SF2">
    <property type="entry name" value="PEROXISOMAL MEMBRANE PROTEIN LPX1"/>
    <property type="match status" value="1"/>
</dbReference>
<evidence type="ECO:0000313" key="2">
    <source>
        <dbReference type="EMBL" id="AKQ40777.2"/>
    </source>
</evidence>
<evidence type="ECO:0000313" key="3">
    <source>
        <dbReference type="Proteomes" id="UP000059113"/>
    </source>
</evidence>
<dbReference type="EMBL" id="CP011310">
    <property type="protein sequence ID" value="AKQ40777.2"/>
    <property type="molecule type" value="Genomic_DNA"/>
</dbReference>
<dbReference type="PRINTS" id="PR00111">
    <property type="entry name" value="ABHYDROLASE"/>
</dbReference>
<dbReference type="STRING" id="1648404.CP97_00020"/>
<dbReference type="Gene3D" id="3.40.50.1820">
    <property type="entry name" value="alpha/beta hydrolase"/>
    <property type="match status" value="1"/>
</dbReference>
<reference evidence="2 3" key="1">
    <citation type="journal article" date="2015" name="Int. J. Syst. Evol. Microbiol.">
        <title>Erythrobacter atlanticus sp. nov., a bacterium from ocean sediment able to degrade polycyclic aromatic hydrocarbons.</title>
        <authorList>
            <person name="Zhuang L."/>
            <person name="Liu Y."/>
            <person name="Wang L."/>
            <person name="Wang W."/>
            <person name="Shao Z."/>
        </authorList>
    </citation>
    <scope>NUCLEOTIDE SEQUENCE [LARGE SCALE GENOMIC DNA]</scope>
    <source>
        <strain evidence="3">s21-N3</strain>
    </source>
</reference>
<dbReference type="Pfam" id="PF00561">
    <property type="entry name" value="Abhydrolase_1"/>
    <property type="match status" value="1"/>
</dbReference>
<feature type="domain" description="AB hydrolase-1" evidence="1">
    <location>
        <begin position="10"/>
        <end position="244"/>
    </location>
</feature>
<proteinExistence type="predicted"/>
<dbReference type="InterPro" id="IPR029058">
    <property type="entry name" value="AB_hydrolase_fold"/>
</dbReference>
<dbReference type="AlphaFoldDB" id="A0A0H4V860"/>
<dbReference type="KEGG" id="ery:CP97_00020"/>
<dbReference type="Proteomes" id="UP000059113">
    <property type="component" value="Chromosome"/>
</dbReference>
<dbReference type="PANTHER" id="PTHR43194">
    <property type="entry name" value="HYDROLASE ALPHA/BETA FOLD FAMILY"/>
    <property type="match status" value="1"/>
</dbReference>
<sequence length="267" mass="29813">MLDWGEPSNPTLVLLHGGAVTCRTWGPFCAMLADRYRLIAVDMRGHGDSEWPRDGDADHNLMANDLAKLLTAMELDKPIVVGHSVGGMLLMRVMLKSPELLGSAVLVDVGPKTAYNGWKARKEVTEPSRLYNELEEYVQRNAPRLKRSEEHMRRNARHEFMQRMDGQYQLKYDPRHPMGGPDEKTMPGLPTLEQMAAYQGRCLVVRGGNSWFLAADDAVEFAETLPRGELTTVPNCEHMVYIENTVGLATVIDSYVNSLETITGAIA</sequence>
<organism evidence="2 3">
    <name type="scientific">Aurantiacibacter atlanticus</name>
    <dbReference type="NCBI Taxonomy" id="1648404"/>
    <lineage>
        <taxon>Bacteria</taxon>
        <taxon>Pseudomonadati</taxon>
        <taxon>Pseudomonadota</taxon>
        <taxon>Alphaproteobacteria</taxon>
        <taxon>Sphingomonadales</taxon>
        <taxon>Erythrobacteraceae</taxon>
        <taxon>Aurantiacibacter</taxon>
    </lineage>
</organism>
<reference evidence="3" key="2">
    <citation type="submission" date="2015-04" db="EMBL/GenBank/DDBJ databases">
        <title>The complete genome sequence of Erythrobacter sp. s21-N3.</title>
        <authorList>
            <person name="Zhuang L."/>
            <person name="Liu Y."/>
            <person name="Shao Z."/>
        </authorList>
    </citation>
    <scope>NUCLEOTIDE SEQUENCE [LARGE SCALE GENOMIC DNA]</scope>
    <source>
        <strain evidence="3">s21-N3</strain>
    </source>
</reference>
<evidence type="ECO:0000259" key="1">
    <source>
        <dbReference type="Pfam" id="PF00561"/>
    </source>
</evidence>
<name>A0A0H4V860_9SPHN</name>